<keyword evidence="2" id="KW-1185">Reference proteome</keyword>
<sequence>MPGTGSRVIIRWVVDFENPINTASTLNGHQWIHRHRHQPQLRCSAQNATVEDAWIHVYGFCAAVAYFHAAALHCLSLFRLLSKAAFP</sequence>
<accession>A0AAD6JE20</accession>
<organism evidence="1 2">
    <name type="scientific">Salix udensis</name>
    <dbReference type="NCBI Taxonomy" id="889485"/>
    <lineage>
        <taxon>Eukaryota</taxon>
        <taxon>Viridiplantae</taxon>
        <taxon>Streptophyta</taxon>
        <taxon>Embryophyta</taxon>
        <taxon>Tracheophyta</taxon>
        <taxon>Spermatophyta</taxon>
        <taxon>Magnoliopsida</taxon>
        <taxon>eudicotyledons</taxon>
        <taxon>Gunneridae</taxon>
        <taxon>Pentapetalae</taxon>
        <taxon>rosids</taxon>
        <taxon>fabids</taxon>
        <taxon>Malpighiales</taxon>
        <taxon>Salicaceae</taxon>
        <taxon>Saliceae</taxon>
        <taxon>Salix</taxon>
    </lineage>
</organism>
<gene>
    <name evidence="1" type="ORF">OIU84_015262</name>
</gene>
<dbReference type="Proteomes" id="UP001162972">
    <property type="component" value="Chromosome 4"/>
</dbReference>
<evidence type="ECO:0000313" key="1">
    <source>
        <dbReference type="EMBL" id="KAJ6403314.1"/>
    </source>
</evidence>
<dbReference type="EMBL" id="JAPFFJ010000018">
    <property type="protein sequence ID" value="KAJ6403314.1"/>
    <property type="molecule type" value="Genomic_DNA"/>
</dbReference>
<proteinExistence type="predicted"/>
<protein>
    <submittedName>
        <fullName evidence="1">Uncharacterized protein</fullName>
    </submittedName>
</protein>
<comment type="caution">
    <text evidence="1">The sequence shown here is derived from an EMBL/GenBank/DDBJ whole genome shotgun (WGS) entry which is preliminary data.</text>
</comment>
<reference evidence="1 2" key="1">
    <citation type="journal article" date="2023" name="Int. J. Mol. Sci.">
        <title>De Novo Assembly and Annotation of 11 Diverse Shrub Willow (Salix) Genomes Reveals Novel Gene Organization in Sex-Linked Regions.</title>
        <authorList>
            <person name="Hyden B."/>
            <person name="Feng K."/>
            <person name="Yates T.B."/>
            <person name="Jawdy S."/>
            <person name="Cereghino C."/>
            <person name="Smart L.B."/>
            <person name="Muchero W."/>
        </authorList>
    </citation>
    <scope>NUCLEOTIDE SEQUENCE [LARGE SCALE GENOMIC DNA]</scope>
    <source>
        <tissue evidence="1">Shoot tip</tissue>
    </source>
</reference>
<evidence type="ECO:0000313" key="2">
    <source>
        <dbReference type="Proteomes" id="UP001162972"/>
    </source>
</evidence>
<name>A0AAD6JE20_9ROSI</name>
<dbReference type="AlphaFoldDB" id="A0AAD6JE20"/>